<accession>A0A4R2JG93</accession>
<sequence length="75" mass="8644">MNWVALGRGRYRTEAEGEVWWLVATPGERWPWLLHTEREQRGRPVIDRRQEIGAVSSEAAQRAAEVWLSLAKLCG</sequence>
<evidence type="ECO:0000313" key="1">
    <source>
        <dbReference type="EMBL" id="TCO57302.1"/>
    </source>
</evidence>
<organism evidence="1 2">
    <name type="scientific">Actinocrispum wychmicini</name>
    <dbReference type="NCBI Taxonomy" id="1213861"/>
    <lineage>
        <taxon>Bacteria</taxon>
        <taxon>Bacillati</taxon>
        <taxon>Actinomycetota</taxon>
        <taxon>Actinomycetes</taxon>
        <taxon>Pseudonocardiales</taxon>
        <taxon>Pseudonocardiaceae</taxon>
        <taxon>Actinocrispum</taxon>
    </lineage>
</organism>
<protein>
    <submittedName>
        <fullName evidence="1">Uncharacterized protein</fullName>
    </submittedName>
</protein>
<dbReference type="EMBL" id="SLWS01000006">
    <property type="protein sequence ID" value="TCO57302.1"/>
    <property type="molecule type" value="Genomic_DNA"/>
</dbReference>
<proteinExistence type="predicted"/>
<reference evidence="1 2" key="1">
    <citation type="submission" date="2019-03" db="EMBL/GenBank/DDBJ databases">
        <title>Genomic Encyclopedia of Type Strains, Phase IV (KMG-IV): sequencing the most valuable type-strain genomes for metagenomic binning, comparative biology and taxonomic classification.</title>
        <authorList>
            <person name="Goeker M."/>
        </authorList>
    </citation>
    <scope>NUCLEOTIDE SEQUENCE [LARGE SCALE GENOMIC DNA]</scope>
    <source>
        <strain evidence="1 2">DSM 45934</strain>
    </source>
</reference>
<dbReference type="AlphaFoldDB" id="A0A4R2JG93"/>
<keyword evidence="2" id="KW-1185">Reference proteome</keyword>
<gene>
    <name evidence="1" type="ORF">EV192_106779</name>
</gene>
<comment type="caution">
    <text evidence="1">The sequence shown here is derived from an EMBL/GenBank/DDBJ whole genome shotgun (WGS) entry which is preliminary data.</text>
</comment>
<dbReference type="Proteomes" id="UP000295680">
    <property type="component" value="Unassembled WGS sequence"/>
</dbReference>
<name>A0A4R2JG93_9PSEU</name>
<evidence type="ECO:0000313" key="2">
    <source>
        <dbReference type="Proteomes" id="UP000295680"/>
    </source>
</evidence>